<dbReference type="Pfam" id="PF01810">
    <property type="entry name" value="LysE"/>
    <property type="match status" value="1"/>
</dbReference>
<keyword evidence="2" id="KW-1003">Cell membrane</keyword>
<reference evidence="7 8" key="1">
    <citation type="submission" date="2024-09" db="EMBL/GenBank/DDBJ databases">
        <authorList>
            <person name="Sun Q."/>
            <person name="Mori K."/>
        </authorList>
    </citation>
    <scope>NUCLEOTIDE SEQUENCE [LARGE SCALE GENOMIC DNA]</scope>
    <source>
        <strain evidence="7 8">CCM 7759</strain>
    </source>
</reference>
<keyword evidence="3 6" id="KW-0812">Transmembrane</keyword>
<evidence type="ECO:0000256" key="5">
    <source>
        <dbReference type="ARBA" id="ARBA00023136"/>
    </source>
</evidence>
<proteinExistence type="predicted"/>
<keyword evidence="8" id="KW-1185">Reference proteome</keyword>
<feature type="transmembrane region" description="Helical" evidence="6">
    <location>
        <begin position="71"/>
        <end position="92"/>
    </location>
</feature>
<feature type="transmembrane region" description="Helical" evidence="6">
    <location>
        <begin position="33"/>
        <end position="59"/>
    </location>
</feature>
<feature type="transmembrane region" description="Helical" evidence="6">
    <location>
        <begin position="112"/>
        <end position="134"/>
    </location>
</feature>
<dbReference type="PANTHER" id="PTHR30086:SF6">
    <property type="entry name" value="AMINO ACID EFFLUX PROTEIN YCGF-RELATED"/>
    <property type="match status" value="1"/>
</dbReference>
<dbReference type="PANTHER" id="PTHR30086">
    <property type="entry name" value="ARGININE EXPORTER PROTEIN ARGO"/>
    <property type="match status" value="1"/>
</dbReference>
<protein>
    <submittedName>
        <fullName evidence="7">LysE family transporter</fullName>
    </submittedName>
</protein>
<gene>
    <name evidence="7" type="ORF">ACFFK0_13220</name>
</gene>
<feature type="transmembrane region" description="Helical" evidence="6">
    <location>
        <begin position="179"/>
        <end position="200"/>
    </location>
</feature>
<name>A0ABV6DL75_9BACL</name>
<comment type="subcellular location">
    <subcellularLocation>
        <location evidence="1">Cell membrane</location>
        <topology evidence="1">Multi-pass membrane protein</topology>
    </subcellularLocation>
</comment>
<evidence type="ECO:0000256" key="1">
    <source>
        <dbReference type="ARBA" id="ARBA00004651"/>
    </source>
</evidence>
<evidence type="ECO:0000256" key="2">
    <source>
        <dbReference type="ARBA" id="ARBA00022475"/>
    </source>
</evidence>
<evidence type="ECO:0000256" key="6">
    <source>
        <dbReference type="SAM" id="Phobius"/>
    </source>
</evidence>
<evidence type="ECO:0000256" key="3">
    <source>
        <dbReference type="ARBA" id="ARBA00022692"/>
    </source>
</evidence>
<dbReference type="RefSeq" id="WP_377470702.1">
    <property type="nucleotide sequence ID" value="NZ_JBHLWN010000049.1"/>
</dbReference>
<accession>A0ABV6DL75</accession>
<keyword evidence="5 6" id="KW-0472">Membrane</keyword>
<organism evidence="7 8">
    <name type="scientific">Paenibacillus chartarius</name>
    <dbReference type="NCBI Taxonomy" id="747481"/>
    <lineage>
        <taxon>Bacteria</taxon>
        <taxon>Bacillati</taxon>
        <taxon>Bacillota</taxon>
        <taxon>Bacilli</taxon>
        <taxon>Bacillales</taxon>
        <taxon>Paenibacillaceae</taxon>
        <taxon>Paenibacillus</taxon>
    </lineage>
</organism>
<dbReference type="Proteomes" id="UP001589776">
    <property type="component" value="Unassembled WGS sequence"/>
</dbReference>
<keyword evidence="4 6" id="KW-1133">Transmembrane helix</keyword>
<evidence type="ECO:0000313" key="7">
    <source>
        <dbReference type="EMBL" id="MFC0213404.1"/>
    </source>
</evidence>
<feature type="transmembrane region" description="Helical" evidence="6">
    <location>
        <begin position="146"/>
        <end position="167"/>
    </location>
</feature>
<dbReference type="InterPro" id="IPR001123">
    <property type="entry name" value="LeuE-type"/>
</dbReference>
<evidence type="ECO:0000256" key="4">
    <source>
        <dbReference type="ARBA" id="ARBA00022989"/>
    </source>
</evidence>
<comment type="caution">
    <text evidence="7">The sequence shown here is derived from an EMBL/GenBank/DDBJ whole genome shotgun (WGS) entry which is preliminary data.</text>
</comment>
<dbReference type="EMBL" id="JBHLWN010000049">
    <property type="protein sequence ID" value="MFC0213404.1"/>
    <property type="molecule type" value="Genomic_DNA"/>
</dbReference>
<sequence length="208" mass="22704">MNVLISYFLLGLSLAAPIGPINAAQIDRGIRSGFLHAWLVGVGAMLADVIFMLLVYFGVVQFLNIPSMKTFLWLFGFFILTYIGIESLISAGRVGEHRRAGDSSLLKSFGSGFLMSISNPLSILFWLGIFGSILADTIAKYDASEVALYSCTMLAGIMLWDIFMALVASAFRRILTRRLLAMISVVSGLSLIGFGLYFGLEAYRALFG</sequence>
<evidence type="ECO:0000313" key="8">
    <source>
        <dbReference type="Proteomes" id="UP001589776"/>
    </source>
</evidence>